<dbReference type="InterPro" id="IPR001251">
    <property type="entry name" value="CRAL-TRIO_dom"/>
</dbReference>
<sequence length="226" mass="25554">MQSNLLKSVTPVLVLIFLDHALPQGKCGSGNHETSSGDSIHLKELYPYYVAGYDFDNLPVVVIEVGHWDYLFVSKNLDKYAGEMDDFRNNFHGCLRKMSQLNVTRESEEEENISGGFALLLDLNNFSLKHFMSSESAKLLLSFWKGFKQFDDSIAYAFYINMNAVAENFALLSKPLMSKAFGRSQLFGTKNTSWIPALQRKIPTSTLPSWYGGEQDCDQIELGYCL</sequence>
<dbReference type="PROSITE" id="PS50191">
    <property type="entry name" value="CRAL_TRIO"/>
    <property type="match status" value="1"/>
</dbReference>
<evidence type="ECO:0000313" key="4">
    <source>
        <dbReference type="Proteomes" id="UP000708208"/>
    </source>
</evidence>
<keyword evidence="4" id="KW-1185">Reference proteome</keyword>
<accession>A0A8J2NTJ2</accession>
<name>A0A8J2NTJ2_9HEXA</name>
<gene>
    <name evidence="3" type="ORF">AFUS01_LOCUS14506</name>
</gene>
<keyword evidence="1" id="KW-0732">Signal</keyword>
<dbReference type="CDD" id="cd00170">
    <property type="entry name" value="SEC14"/>
    <property type="match status" value="1"/>
</dbReference>
<feature type="chain" id="PRO_5035164919" description="CRAL-TRIO domain-containing protein" evidence="1">
    <location>
        <begin position="24"/>
        <end position="226"/>
    </location>
</feature>
<organism evidence="3 4">
    <name type="scientific">Allacma fusca</name>
    <dbReference type="NCBI Taxonomy" id="39272"/>
    <lineage>
        <taxon>Eukaryota</taxon>
        <taxon>Metazoa</taxon>
        <taxon>Ecdysozoa</taxon>
        <taxon>Arthropoda</taxon>
        <taxon>Hexapoda</taxon>
        <taxon>Collembola</taxon>
        <taxon>Symphypleona</taxon>
        <taxon>Sminthuridae</taxon>
        <taxon>Allacma</taxon>
    </lineage>
</organism>
<evidence type="ECO:0000256" key="1">
    <source>
        <dbReference type="SAM" id="SignalP"/>
    </source>
</evidence>
<dbReference type="EMBL" id="CAJVCH010123734">
    <property type="protein sequence ID" value="CAG7725552.1"/>
    <property type="molecule type" value="Genomic_DNA"/>
</dbReference>
<protein>
    <recommendedName>
        <fullName evidence="2">CRAL-TRIO domain-containing protein</fullName>
    </recommendedName>
</protein>
<dbReference type="AlphaFoldDB" id="A0A8J2NTJ2"/>
<dbReference type="Proteomes" id="UP000708208">
    <property type="component" value="Unassembled WGS sequence"/>
</dbReference>
<evidence type="ECO:0000259" key="2">
    <source>
        <dbReference type="PROSITE" id="PS50191"/>
    </source>
</evidence>
<evidence type="ECO:0000313" key="3">
    <source>
        <dbReference type="EMBL" id="CAG7725552.1"/>
    </source>
</evidence>
<feature type="domain" description="CRAL-TRIO" evidence="2">
    <location>
        <begin position="38"/>
        <end position="219"/>
    </location>
</feature>
<reference evidence="3" key="1">
    <citation type="submission" date="2021-06" db="EMBL/GenBank/DDBJ databases">
        <authorList>
            <person name="Hodson N. C."/>
            <person name="Mongue J. A."/>
            <person name="Jaron S. K."/>
        </authorList>
    </citation>
    <scope>NUCLEOTIDE SEQUENCE</scope>
</reference>
<dbReference type="Pfam" id="PF00650">
    <property type="entry name" value="CRAL_TRIO"/>
    <property type="match status" value="1"/>
</dbReference>
<comment type="caution">
    <text evidence="3">The sequence shown here is derived from an EMBL/GenBank/DDBJ whole genome shotgun (WGS) entry which is preliminary data.</text>
</comment>
<proteinExistence type="predicted"/>
<feature type="signal peptide" evidence="1">
    <location>
        <begin position="1"/>
        <end position="23"/>
    </location>
</feature>